<evidence type="ECO:0000313" key="5">
    <source>
        <dbReference type="EMBL" id="PJE35172.1"/>
    </source>
</evidence>
<evidence type="ECO:0000256" key="3">
    <source>
        <dbReference type="ARBA" id="ARBA00023163"/>
    </source>
</evidence>
<dbReference type="SMART" id="SM00342">
    <property type="entry name" value="HTH_ARAC"/>
    <property type="match status" value="1"/>
</dbReference>
<evidence type="ECO:0000313" key="6">
    <source>
        <dbReference type="Proteomes" id="UP000231553"/>
    </source>
</evidence>
<evidence type="ECO:0000256" key="2">
    <source>
        <dbReference type="ARBA" id="ARBA00023125"/>
    </source>
</evidence>
<reference evidence="5 6" key="1">
    <citation type="journal article" date="2018" name="Int. J. Syst. Evol. Microbiol.">
        <title>Pseudooceanicola lipolyticus sp. nov., a marine alphaproteobacterium, reclassification of Oceanicola flagellatus as Pseudooceanicola flagellatus comb. nov. and emended description of the genus Pseudooceanicola.</title>
        <authorList>
            <person name="Huang M.-M."/>
            <person name="Guo L.-L."/>
            <person name="Wu Y.-H."/>
            <person name="Lai Q.-L."/>
            <person name="Shao Z.-Z."/>
            <person name="Wang C.-S."/>
            <person name="Wu M."/>
            <person name="Xu X.-W."/>
        </authorList>
    </citation>
    <scope>NUCLEOTIDE SEQUENCE [LARGE SCALE GENOMIC DNA]</scope>
    <source>
        <strain evidence="5 6">157</strain>
    </source>
</reference>
<dbReference type="SUPFAM" id="SSF51215">
    <property type="entry name" value="Regulatory protein AraC"/>
    <property type="match status" value="1"/>
</dbReference>
<protein>
    <submittedName>
        <fullName evidence="5">AraC family transcriptional regulator</fullName>
    </submittedName>
</protein>
<dbReference type="Proteomes" id="UP000231553">
    <property type="component" value="Unassembled WGS sequence"/>
</dbReference>
<evidence type="ECO:0000256" key="1">
    <source>
        <dbReference type="ARBA" id="ARBA00023015"/>
    </source>
</evidence>
<keyword evidence="6" id="KW-1185">Reference proteome</keyword>
<dbReference type="PANTHER" id="PTHR46796">
    <property type="entry name" value="HTH-TYPE TRANSCRIPTIONAL ACTIVATOR RHAS-RELATED"/>
    <property type="match status" value="1"/>
</dbReference>
<dbReference type="PANTHER" id="PTHR46796:SF7">
    <property type="entry name" value="ARAC FAMILY TRANSCRIPTIONAL REGULATOR"/>
    <property type="match status" value="1"/>
</dbReference>
<dbReference type="Pfam" id="PF12852">
    <property type="entry name" value="Cupin_6"/>
    <property type="match status" value="1"/>
</dbReference>
<dbReference type="InterPro" id="IPR037923">
    <property type="entry name" value="HTH-like"/>
</dbReference>
<dbReference type="Gene3D" id="1.10.10.60">
    <property type="entry name" value="Homeodomain-like"/>
    <property type="match status" value="2"/>
</dbReference>
<dbReference type="InterPro" id="IPR009057">
    <property type="entry name" value="Homeodomain-like_sf"/>
</dbReference>
<comment type="caution">
    <text evidence="5">The sequence shown here is derived from an EMBL/GenBank/DDBJ whole genome shotgun (WGS) entry which is preliminary data.</text>
</comment>
<dbReference type="InterPro" id="IPR032783">
    <property type="entry name" value="AraC_lig"/>
</dbReference>
<keyword evidence="2" id="KW-0238">DNA-binding</keyword>
<dbReference type="AlphaFoldDB" id="A0A2M8IXD0"/>
<dbReference type="InterPro" id="IPR018060">
    <property type="entry name" value="HTH_AraC"/>
</dbReference>
<proteinExistence type="predicted"/>
<keyword evidence="1" id="KW-0805">Transcription regulation</keyword>
<sequence length="325" mass="34834">MKPEPASSGDVLSSLVAAVRLSGSLQFCFMPAGNWQTDDAPAMAALAGSGPAPMPFHVVTSGSCWLKVDTATHELAQGDVLLFPFGTGHQLGRGCDGALVAPTRSLPPGPWREVPVLRHGDGPPDVRLLCGFIRCDALRFRPLARHLPNLVLIRTADDPELGFLRAVIGQMAAEVDRPRPGAVSVLERLTEIVFLETVRHVITTAPAEAGGLLAALRDRRIARALELLHHDPHRAWSLAGLASASAMSRSGLAQLFKTALGLSPMQYLREWRLYLASVELACTDTGIAELAARSGYGSEAAFCRAFARCYHLPPGAYRSAHRQAV</sequence>
<dbReference type="EMBL" id="PGTB01000109">
    <property type="protein sequence ID" value="PJE35172.1"/>
    <property type="molecule type" value="Genomic_DNA"/>
</dbReference>
<organism evidence="5 6">
    <name type="scientific">Pseudooceanicola lipolyticus</name>
    <dbReference type="NCBI Taxonomy" id="2029104"/>
    <lineage>
        <taxon>Bacteria</taxon>
        <taxon>Pseudomonadati</taxon>
        <taxon>Pseudomonadota</taxon>
        <taxon>Alphaproteobacteria</taxon>
        <taxon>Rhodobacterales</taxon>
        <taxon>Paracoccaceae</taxon>
        <taxon>Pseudooceanicola</taxon>
    </lineage>
</organism>
<dbReference type="GO" id="GO:0043565">
    <property type="term" value="F:sequence-specific DNA binding"/>
    <property type="evidence" value="ECO:0007669"/>
    <property type="project" value="InterPro"/>
</dbReference>
<dbReference type="PROSITE" id="PS01124">
    <property type="entry name" value="HTH_ARAC_FAMILY_2"/>
    <property type="match status" value="1"/>
</dbReference>
<accession>A0A2M8IXD0</accession>
<keyword evidence="3" id="KW-0804">Transcription</keyword>
<gene>
    <name evidence="5" type="ORF">CVM52_18450</name>
</gene>
<evidence type="ECO:0000259" key="4">
    <source>
        <dbReference type="PROSITE" id="PS01124"/>
    </source>
</evidence>
<dbReference type="SUPFAM" id="SSF46689">
    <property type="entry name" value="Homeodomain-like"/>
    <property type="match status" value="2"/>
</dbReference>
<dbReference type="RefSeq" id="WP_100163911.1">
    <property type="nucleotide sequence ID" value="NZ_PGTB01000109.1"/>
</dbReference>
<feature type="domain" description="HTH araC/xylS-type" evidence="4">
    <location>
        <begin position="222"/>
        <end position="320"/>
    </location>
</feature>
<dbReference type="Pfam" id="PF12833">
    <property type="entry name" value="HTH_18"/>
    <property type="match status" value="1"/>
</dbReference>
<dbReference type="InterPro" id="IPR050204">
    <property type="entry name" value="AraC_XylS_family_regulators"/>
</dbReference>
<dbReference type="GO" id="GO:0003700">
    <property type="term" value="F:DNA-binding transcription factor activity"/>
    <property type="evidence" value="ECO:0007669"/>
    <property type="project" value="InterPro"/>
</dbReference>
<name>A0A2M8IXD0_9RHOB</name>
<dbReference type="OrthoDB" id="9805730at2"/>